<sequence>MDIRRIGFLLSRFQNIVDEEISLLDEKGYIIDSTNVEKVGEYDTSLKENKINDEVLSIEDRLYYLINTDYGKNLIISIKGNTTENRRLLQVIGLFLSENLNNLTKEEFIKGIILKEFDEEEIKEICIRFDMRYDLKTRAIVIKLSEDIINDVESIITNIHPDEVLIRINSNTLAFIRVVNSDMEDEEFGQSIYDTIFSELLYEPIIGVGTIAHNLSYLYESYQKAKLMIKLGNSFIDYRKVYNYNDLLLPILIDKLDASTLKDISICSNCNLQEIIADNELHLTAIKFLENNLNISDSARKLYIHRNTLIYRLNKIQNITGLDLRTFKDAVTFSILMTVIKFLQKNS</sequence>
<gene>
    <name evidence="4" type="ORF">SAMN02745912_02876</name>
</gene>
<evidence type="ECO:0000313" key="4">
    <source>
        <dbReference type="EMBL" id="SHK28781.1"/>
    </source>
</evidence>
<evidence type="ECO:0000256" key="1">
    <source>
        <dbReference type="ARBA" id="ARBA00006754"/>
    </source>
</evidence>
<dbReference type="STRING" id="1121301.SAMN02745912_02876"/>
<evidence type="ECO:0000313" key="5">
    <source>
        <dbReference type="Proteomes" id="UP000184465"/>
    </source>
</evidence>
<dbReference type="Pfam" id="PF17853">
    <property type="entry name" value="GGDEF_2"/>
    <property type="match status" value="1"/>
</dbReference>
<dbReference type="InterPro" id="IPR051448">
    <property type="entry name" value="CdaR-like_regulators"/>
</dbReference>
<evidence type="ECO:0000259" key="3">
    <source>
        <dbReference type="Pfam" id="PF17853"/>
    </source>
</evidence>
<dbReference type="RefSeq" id="WP_073151490.1">
    <property type="nucleotide sequence ID" value="NZ_FRAG01000043.1"/>
</dbReference>
<dbReference type="InterPro" id="IPR025736">
    <property type="entry name" value="PucR_C-HTH_dom"/>
</dbReference>
<comment type="similarity">
    <text evidence="1">Belongs to the CdaR family.</text>
</comment>
<dbReference type="InterPro" id="IPR009057">
    <property type="entry name" value="Homeodomain-like_sf"/>
</dbReference>
<dbReference type="PANTHER" id="PTHR33744">
    <property type="entry name" value="CARBOHYDRATE DIACID REGULATOR"/>
    <property type="match status" value="1"/>
</dbReference>
<dbReference type="AlphaFoldDB" id="A0A1M6R8J2"/>
<organism evidence="4 5">
    <name type="scientific">Paramaledivibacter caminithermalis (strain DSM 15212 / CIP 107654 / DViRD3)</name>
    <name type="common">Clostridium caminithermale</name>
    <dbReference type="NCBI Taxonomy" id="1121301"/>
    <lineage>
        <taxon>Bacteria</taxon>
        <taxon>Bacillati</taxon>
        <taxon>Bacillota</taxon>
        <taxon>Clostridia</taxon>
        <taxon>Peptostreptococcales</taxon>
        <taxon>Caminicellaceae</taxon>
        <taxon>Paramaledivibacter</taxon>
    </lineage>
</organism>
<feature type="domain" description="CdaR GGDEF-like" evidence="3">
    <location>
        <begin position="119"/>
        <end position="230"/>
    </location>
</feature>
<dbReference type="EMBL" id="FRAG01000043">
    <property type="protein sequence ID" value="SHK28781.1"/>
    <property type="molecule type" value="Genomic_DNA"/>
</dbReference>
<dbReference type="SUPFAM" id="SSF46689">
    <property type="entry name" value="Homeodomain-like"/>
    <property type="match status" value="1"/>
</dbReference>
<protein>
    <submittedName>
        <fullName evidence="4">Carbohydrate diacid regulator</fullName>
    </submittedName>
</protein>
<name>A0A1M6R8J2_PARC5</name>
<dbReference type="PANTHER" id="PTHR33744:SF15">
    <property type="entry name" value="CARBOHYDRATE DIACID REGULATOR"/>
    <property type="match status" value="1"/>
</dbReference>
<evidence type="ECO:0000259" key="2">
    <source>
        <dbReference type="Pfam" id="PF13556"/>
    </source>
</evidence>
<feature type="domain" description="PucR C-terminal helix-turn-helix" evidence="2">
    <location>
        <begin position="284"/>
        <end position="335"/>
    </location>
</feature>
<dbReference type="Gene3D" id="1.10.10.2840">
    <property type="entry name" value="PucR C-terminal helix-turn-helix domain"/>
    <property type="match status" value="1"/>
</dbReference>
<dbReference type="OrthoDB" id="9792148at2"/>
<accession>A0A1M6R8J2</accession>
<dbReference type="InterPro" id="IPR042070">
    <property type="entry name" value="PucR_C-HTH_sf"/>
</dbReference>
<keyword evidence="5" id="KW-1185">Reference proteome</keyword>
<reference evidence="4 5" key="1">
    <citation type="submission" date="2016-11" db="EMBL/GenBank/DDBJ databases">
        <authorList>
            <person name="Jaros S."/>
            <person name="Januszkiewicz K."/>
            <person name="Wedrychowicz H."/>
        </authorList>
    </citation>
    <scope>NUCLEOTIDE SEQUENCE [LARGE SCALE GENOMIC DNA]</scope>
    <source>
        <strain evidence="4 5">DSM 15212</strain>
    </source>
</reference>
<dbReference type="InterPro" id="IPR041522">
    <property type="entry name" value="CdaR_GGDEF"/>
</dbReference>
<dbReference type="Pfam" id="PF13556">
    <property type="entry name" value="HTH_30"/>
    <property type="match status" value="1"/>
</dbReference>
<proteinExistence type="inferred from homology"/>
<dbReference type="Proteomes" id="UP000184465">
    <property type="component" value="Unassembled WGS sequence"/>
</dbReference>